<gene>
    <name evidence="2" type="ORF">ACED33_13935</name>
    <name evidence="3" type="ORF">BCV19_07185</name>
</gene>
<feature type="signal peptide" evidence="1">
    <location>
        <begin position="1"/>
        <end position="22"/>
    </location>
</feature>
<accession>A0A0P6YJV6</accession>
<proteinExistence type="predicted"/>
<reference evidence="3" key="2">
    <citation type="submission" date="2016-07" db="EMBL/GenBank/DDBJ databases">
        <authorList>
            <person name="Wan K."/>
            <person name="Booth B."/>
            <person name="Spirohn K."/>
            <person name="Hao T."/>
            <person name="Hu Y."/>
            <person name="Calderwood M."/>
            <person name="Hill D."/>
            <person name="Mohr S."/>
            <person name="Vidal M."/>
            <person name="Celniker S."/>
            <person name="Perrimon N."/>
        </authorList>
    </citation>
    <scope>NUCLEOTIDE SEQUENCE</scope>
    <source>
        <strain evidence="3">10N.286.54.F3</strain>
    </source>
</reference>
<keyword evidence="5" id="KW-1185">Reference proteome</keyword>
<dbReference type="Proteomes" id="UP000235405">
    <property type="component" value="Unassembled WGS sequence"/>
</dbReference>
<feature type="chain" id="PRO_5015043582" evidence="1">
    <location>
        <begin position="23"/>
        <end position="110"/>
    </location>
</feature>
<evidence type="ECO:0000313" key="5">
    <source>
        <dbReference type="Proteomes" id="UP001569200"/>
    </source>
</evidence>
<reference evidence="4" key="1">
    <citation type="submission" date="2016-07" db="EMBL/GenBank/DDBJ databases">
        <title>Nontailed viruses are major unrecognized killers of bacteria in the ocean.</title>
        <authorList>
            <person name="Kauffman K."/>
            <person name="Hussain F."/>
            <person name="Yang J."/>
            <person name="Arevalo P."/>
            <person name="Brown J."/>
            <person name="Cutler M."/>
            <person name="Kelly L."/>
            <person name="Polz M.F."/>
        </authorList>
    </citation>
    <scope>NUCLEOTIDE SEQUENCE [LARGE SCALE GENOMIC DNA]</scope>
    <source>
        <strain evidence="4">10N.286.54.F3</strain>
    </source>
</reference>
<dbReference type="AlphaFoldDB" id="A0A0P6YJV6"/>
<sequence length="110" mass="12413">MLNKKHAMLAIALAILPMVSNAKKLSLVDSCVELINIYDSKSSKRLLAAQTTSLSESLRAGYCLGVIDQYEKSEYGCRSDWYERAQFIARESLKDKPLPERKLLELSCEI</sequence>
<dbReference type="Proteomes" id="UP001569200">
    <property type="component" value="Unassembled WGS sequence"/>
</dbReference>
<evidence type="ECO:0000313" key="2">
    <source>
        <dbReference type="EMBL" id="MEZ8181784.1"/>
    </source>
</evidence>
<accession>A0A1C3J2H5</accession>
<dbReference type="RefSeq" id="WP_054542203.1">
    <property type="nucleotide sequence ID" value="NZ_CAWMQV010000058.1"/>
</dbReference>
<reference evidence="2 5" key="4">
    <citation type="submission" date="2024-06" db="EMBL/GenBank/DDBJ databases">
        <authorList>
            <person name="Steensen K."/>
            <person name="Seneca J."/>
            <person name="Bartlau N."/>
            <person name="Yu A.X."/>
            <person name="Polz M.F."/>
        </authorList>
    </citation>
    <scope>NUCLEOTIDE SEQUENCE [LARGE SCALE GENOMIC DNA]</scope>
    <source>
        <strain evidence="2 5">1F145</strain>
    </source>
</reference>
<evidence type="ECO:0000256" key="1">
    <source>
        <dbReference type="SAM" id="SignalP"/>
    </source>
</evidence>
<comment type="caution">
    <text evidence="3">The sequence shown here is derived from an EMBL/GenBank/DDBJ whole genome shotgun (WGS) entry which is preliminary data.</text>
</comment>
<dbReference type="GeneID" id="93965213"/>
<reference evidence="3" key="3">
    <citation type="journal article" date="2018" name="Nature">
        <title>A major lineage of non-tailed dsDNA viruses as unrecognized killers of marine bacteria.</title>
        <authorList>
            <person name="Kauffman K.M."/>
            <person name="Hussain F.A."/>
            <person name="Yang J."/>
            <person name="Arevalo P."/>
            <person name="Brown J.M."/>
            <person name="Chang W.K."/>
            <person name="VanInsberghe D."/>
            <person name="Elsherbini J."/>
            <person name="Sharma R.S."/>
            <person name="Cutler M.B."/>
            <person name="Kelly L."/>
            <person name="Polz M.F."/>
        </authorList>
    </citation>
    <scope>NUCLEOTIDE SEQUENCE</scope>
    <source>
        <strain evidence="3">10N.286.54.F3</strain>
    </source>
</reference>
<organism evidence="3 4">
    <name type="scientific">Vibrio splendidus</name>
    <dbReference type="NCBI Taxonomy" id="29497"/>
    <lineage>
        <taxon>Bacteria</taxon>
        <taxon>Pseudomonadati</taxon>
        <taxon>Pseudomonadota</taxon>
        <taxon>Gammaproteobacteria</taxon>
        <taxon>Vibrionales</taxon>
        <taxon>Vibrionaceae</taxon>
        <taxon>Vibrio</taxon>
    </lineage>
</organism>
<dbReference type="EMBL" id="JBGOOW010000015">
    <property type="protein sequence ID" value="MEZ8181784.1"/>
    <property type="molecule type" value="Genomic_DNA"/>
</dbReference>
<protein>
    <submittedName>
        <fullName evidence="3">Uncharacterized protein</fullName>
    </submittedName>
</protein>
<dbReference type="EMBL" id="MCSW01000162">
    <property type="protein sequence ID" value="PMF22353.1"/>
    <property type="molecule type" value="Genomic_DNA"/>
</dbReference>
<keyword evidence="1" id="KW-0732">Signal</keyword>
<evidence type="ECO:0000313" key="3">
    <source>
        <dbReference type="EMBL" id="PMF22353.1"/>
    </source>
</evidence>
<evidence type="ECO:0000313" key="4">
    <source>
        <dbReference type="Proteomes" id="UP000235405"/>
    </source>
</evidence>
<name>A0A0P6YJV6_VIBSP</name>